<protein>
    <submittedName>
        <fullName evidence="1">3670_t:CDS:1</fullName>
    </submittedName>
</protein>
<dbReference type="AlphaFoldDB" id="A0A9N9N694"/>
<feature type="non-terminal residue" evidence="1">
    <location>
        <position position="55"/>
    </location>
</feature>
<gene>
    <name evidence="1" type="ORF">DERYTH_LOCUS13194</name>
</gene>
<sequence>MIQFTPLNADAAPSQAQILVDPLDAPVAKSFFSTTTTRSYYAVFDFDFIRSIVPG</sequence>
<evidence type="ECO:0000313" key="1">
    <source>
        <dbReference type="EMBL" id="CAG8704377.1"/>
    </source>
</evidence>
<dbReference type="EMBL" id="CAJVPY010009071">
    <property type="protein sequence ID" value="CAG8704377.1"/>
    <property type="molecule type" value="Genomic_DNA"/>
</dbReference>
<accession>A0A9N9N694</accession>
<keyword evidence="2" id="KW-1185">Reference proteome</keyword>
<dbReference type="Proteomes" id="UP000789405">
    <property type="component" value="Unassembled WGS sequence"/>
</dbReference>
<evidence type="ECO:0000313" key="2">
    <source>
        <dbReference type="Proteomes" id="UP000789405"/>
    </source>
</evidence>
<organism evidence="1 2">
    <name type="scientific">Dentiscutata erythropus</name>
    <dbReference type="NCBI Taxonomy" id="1348616"/>
    <lineage>
        <taxon>Eukaryota</taxon>
        <taxon>Fungi</taxon>
        <taxon>Fungi incertae sedis</taxon>
        <taxon>Mucoromycota</taxon>
        <taxon>Glomeromycotina</taxon>
        <taxon>Glomeromycetes</taxon>
        <taxon>Diversisporales</taxon>
        <taxon>Gigasporaceae</taxon>
        <taxon>Dentiscutata</taxon>
    </lineage>
</organism>
<comment type="caution">
    <text evidence="1">The sequence shown here is derived from an EMBL/GenBank/DDBJ whole genome shotgun (WGS) entry which is preliminary data.</text>
</comment>
<reference evidence="1" key="1">
    <citation type="submission" date="2021-06" db="EMBL/GenBank/DDBJ databases">
        <authorList>
            <person name="Kallberg Y."/>
            <person name="Tangrot J."/>
            <person name="Rosling A."/>
        </authorList>
    </citation>
    <scope>NUCLEOTIDE SEQUENCE</scope>
    <source>
        <strain evidence="1">MA453B</strain>
    </source>
</reference>
<proteinExistence type="predicted"/>
<name>A0A9N9N694_9GLOM</name>